<feature type="compositionally biased region" description="Basic and acidic residues" evidence="3">
    <location>
        <begin position="361"/>
        <end position="380"/>
    </location>
</feature>
<sequence length="534" mass="58075">MSSRPELTPEQIAKQLQRKAAKEAKKAQAKALASGTGDALKDDTGSAKALSDEQKAEIERRRFLKREWRDIPSTDLGGSGADRVKIVTWNVLAQTLVRRELFPGSDCLRWSDRKAMLLAELEQHASADIVCLQECDRLKEFSSSLPNHLHVKGSGPGKQHGLVIFYRSSRFFVRASRLVHLDSEDLSPSPAVYEGGGDEESARKRRGGTRQTKNVGLIVALQDAEDERRGIVVTTTHLFWHPKYAYERLRQCIILLRNIRSFQSEHGCTDWPAVFSGDLNTEPDEATYQLLTAPHTPLPEAMARKIDDSRVVHDSAKKIAPISSTIAPSEGGTSTPPTASGTGTNTPVAKDEDDKEDGEGEGAKEDDKSLPNTRPVKEQDGVLSTSEMIDLLRQELPEKHGGLTSAYAHAHAYGATSSLSGNKTDSFGGRGGFDQVGIDRSDAQTTVQGYGEPAYTCFTPLFSLSLDYLFLLPAHPASGSASKPSLTFISDSTLTEAQITSILAPPKIDQLGEGLPRKGICASDHLAVGCEITW</sequence>
<proteinExistence type="inferred from homology"/>
<dbReference type="InterPro" id="IPR050410">
    <property type="entry name" value="CCR4/nocturin_mRNA_transcr"/>
</dbReference>
<feature type="compositionally biased region" description="Low complexity" evidence="3">
    <location>
        <begin position="328"/>
        <end position="347"/>
    </location>
</feature>
<dbReference type="AlphaFoldDB" id="A0A1B9GP37"/>
<dbReference type="PANTHER" id="PTHR12121:SF45">
    <property type="entry name" value="NOCTURNIN"/>
    <property type="match status" value="1"/>
</dbReference>
<dbReference type="GO" id="GO:0006139">
    <property type="term" value="P:nucleobase-containing compound metabolic process"/>
    <property type="evidence" value="ECO:0007669"/>
    <property type="project" value="UniProtKB-ARBA"/>
</dbReference>
<keyword evidence="6" id="KW-1185">Reference proteome</keyword>
<gene>
    <name evidence="5" type="ORF">I316_05476</name>
</gene>
<evidence type="ECO:0000313" key="6">
    <source>
        <dbReference type="Proteomes" id="UP000092666"/>
    </source>
</evidence>
<accession>A0A1B9GP37</accession>
<dbReference type="PANTHER" id="PTHR12121">
    <property type="entry name" value="CARBON CATABOLITE REPRESSOR PROTEIN 4"/>
    <property type="match status" value="1"/>
</dbReference>
<dbReference type="InterPro" id="IPR036691">
    <property type="entry name" value="Endo/exonu/phosph_ase_sf"/>
</dbReference>
<reference evidence="5 6" key="1">
    <citation type="submission" date="2013-07" db="EMBL/GenBank/DDBJ databases">
        <title>The Genome Sequence of Cryptococcus heveanensis BCC8398.</title>
        <authorList>
            <consortium name="The Broad Institute Genome Sequencing Platform"/>
            <person name="Cuomo C."/>
            <person name="Litvintseva A."/>
            <person name="Chen Y."/>
            <person name="Heitman J."/>
            <person name="Sun S."/>
            <person name="Springer D."/>
            <person name="Dromer F."/>
            <person name="Young S.K."/>
            <person name="Zeng Q."/>
            <person name="Gargeya S."/>
            <person name="Fitzgerald M."/>
            <person name="Abouelleil A."/>
            <person name="Alvarado L."/>
            <person name="Berlin A.M."/>
            <person name="Chapman S.B."/>
            <person name="Dewar J."/>
            <person name="Goldberg J."/>
            <person name="Griggs A."/>
            <person name="Gujja S."/>
            <person name="Hansen M."/>
            <person name="Howarth C."/>
            <person name="Imamovic A."/>
            <person name="Larimer J."/>
            <person name="McCowan C."/>
            <person name="Murphy C."/>
            <person name="Pearson M."/>
            <person name="Priest M."/>
            <person name="Roberts A."/>
            <person name="Saif S."/>
            <person name="Shea T."/>
            <person name="Sykes S."/>
            <person name="Wortman J."/>
            <person name="Nusbaum C."/>
            <person name="Birren B."/>
        </authorList>
    </citation>
    <scope>NUCLEOTIDE SEQUENCE [LARGE SCALE GENOMIC DNA]</scope>
    <source>
        <strain evidence="5 6">BCC8398</strain>
    </source>
</reference>
<name>A0A1B9GP37_9TREE</name>
<dbReference type="Gene3D" id="3.60.10.10">
    <property type="entry name" value="Endonuclease/exonuclease/phosphatase"/>
    <property type="match status" value="1"/>
</dbReference>
<feature type="region of interest" description="Disordered" evidence="3">
    <location>
        <begin position="320"/>
        <end position="380"/>
    </location>
</feature>
<dbReference type="Proteomes" id="UP000092666">
    <property type="component" value="Unassembled WGS sequence"/>
</dbReference>
<feature type="compositionally biased region" description="Acidic residues" evidence="3">
    <location>
        <begin position="351"/>
        <end position="360"/>
    </location>
</feature>
<dbReference type="InterPro" id="IPR005135">
    <property type="entry name" value="Endo/exonuclease/phosphatase"/>
</dbReference>
<dbReference type="EMBL" id="KV700128">
    <property type="protein sequence ID" value="OCF32840.1"/>
    <property type="molecule type" value="Genomic_DNA"/>
</dbReference>
<dbReference type="Pfam" id="PF03372">
    <property type="entry name" value="Exo_endo_phos"/>
    <property type="match status" value="1"/>
</dbReference>
<evidence type="ECO:0000313" key="5">
    <source>
        <dbReference type="EMBL" id="OCF32840.1"/>
    </source>
</evidence>
<dbReference type="OrthoDB" id="428734at2759"/>
<feature type="compositionally biased region" description="Basic and acidic residues" evidence="3">
    <location>
        <begin position="39"/>
        <end position="53"/>
    </location>
</feature>
<reference evidence="6" key="2">
    <citation type="submission" date="2013-12" db="EMBL/GenBank/DDBJ databases">
        <title>Evolution of pathogenesis and genome organization in the Tremellales.</title>
        <authorList>
            <person name="Cuomo C."/>
            <person name="Litvintseva A."/>
            <person name="Heitman J."/>
            <person name="Chen Y."/>
            <person name="Sun S."/>
            <person name="Springer D."/>
            <person name="Dromer F."/>
            <person name="Young S."/>
            <person name="Zeng Q."/>
            <person name="Chapman S."/>
            <person name="Gujja S."/>
            <person name="Saif S."/>
            <person name="Birren B."/>
        </authorList>
    </citation>
    <scope>NUCLEOTIDE SEQUENCE [LARGE SCALE GENOMIC DNA]</scope>
    <source>
        <strain evidence="6">BCC8398</strain>
    </source>
</reference>
<feature type="domain" description="Endonuclease/exonuclease/phosphatase" evidence="4">
    <location>
        <begin position="87"/>
        <end position="293"/>
    </location>
</feature>
<dbReference type="SUPFAM" id="SSF56219">
    <property type="entry name" value="DNase I-like"/>
    <property type="match status" value="1"/>
</dbReference>
<organism evidence="5 6">
    <name type="scientific">Kwoniella heveanensis BCC8398</name>
    <dbReference type="NCBI Taxonomy" id="1296120"/>
    <lineage>
        <taxon>Eukaryota</taxon>
        <taxon>Fungi</taxon>
        <taxon>Dikarya</taxon>
        <taxon>Basidiomycota</taxon>
        <taxon>Agaricomycotina</taxon>
        <taxon>Tremellomycetes</taxon>
        <taxon>Tremellales</taxon>
        <taxon>Cryptococcaceae</taxon>
        <taxon>Kwoniella</taxon>
    </lineage>
</organism>
<evidence type="ECO:0000256" key="2">
    <source>
        <dbReference type="ARBA" id="ARBA00022801"/>
    </source>
</evidence>
<feature type="region of interest" description="Disordered" evidence="3">
    <location>
        <begin position="189"/>
        <end position="209"/>
    </location>
</feature>
<evidence type="ECO:0000259" key="4">
    <source>
        <dbReference type="Pfam" id="PF03372"/>
    </source>
</evidence>
<evidence type="ECO:0000256" key="1">
    <source>
        <dbReference type="ARBA" id="ARBA00010774"/>
    </source>
</evidence>
<dbReference type="GO" id="GO:0000175">
    <property type="term" value="F:3'-5'-RNA exonuclease activity"/>
    <property type="evidence" value="ECO:0007669"/>
    <property type="project" value="TreeGrafter"/>
</dbReference>
<comment type="similarity">
    <text evidence="1">Belongs to the CCR4/nocturin family.</text>
</comment>
<evidence type="ECO:0000256" key="3">
    <source>
        <dbReference type="SAM" id="MobiDB-lite"/>
    </source>
</evidence>
<feature type="region of interest" description="Disordered" evidence="3">
    <location>
        <begin position="1"/>
        <end position="53"/>
    </location>
</feature>
<protein>
    <recommendedName>
        <fullName evidence="4">Endonuclease/exonuclease/phosphatase domain-containing protein</fullName>
    </recommendedName>
</protein>
<keyword evidence="2" id="KW-0378">Hydrolase</keyword>